<feature type="compositionally biased region" description="Basic residues" evidence="1">
    <location>
        <begin position="63"/>
        <end position="73"/>
    </location>
</feature>
<protein>
    <submittedName>
        <fullName evidence="2">Uncharacterized protein</fullName>
    </submittedName>
</protein>
<reference evidence="2" key="2">
    <citation type="submission" date="2025-09" db="UniProtKB">
        <authorList>
            <consortium name="Ensembl"/>
        </authorList>
    </citation>
    <scope>IDENTIFICATION</scope>
</reference>
<dbReference type="Proteomes" id="UP000472241">
    <property type="component" value="Unplaced"/>
</dbReference>
<proteinExistence type="predicted"/>
<dbReference type="AlphaFoldDB" id="A0A667GS10"/>
<name>A0A667GS10_LYNCA</name>
<evidence type="ECO:0000313" key="2">
    <source>
        <dbReference type="Ensembl" id="ENSLCNP00005010357.1"/>
    </source>
</evidence>
<feature type="region of interest" description="Disordered" evidence="1">
    <location>
        <begin position="1"/>
        <end position="36"/>
    </location>
</feature>
<evidence type="ECO:0000256" key="1">
    <source>
        <dbReference type="SAM" id="MobiDB-lite"/>
    </source>
</evidence>
<dbReference type="Ensembl" id="ENSLCNT00005011617.1">
    <property type="protein sequence ID" value="ENSLCNP00005010357.1"/>
    <property type="gene ID" value="ENSLCNG00005006766.1"/>
</dbReference>
<evidence type="ECO:0000313" key="3">
    <source>
        <dbReference type="Proteomes" id="UP000472241"/>
    </source>
</evidence>
<organism evidence="2 3">
    <name type="scientific">Lynx canadensis</name>
    <name type="common">Canada lynx</name>
    <name type="synonym">Felis canadensis</name>
    <dbReference type="NCBI Taxonomy" id="61383"/>
    <lineage>
        <taxon>Eukaryota</taxon>
        <taxon>Metazoa</taxon>
        <taxon>Chordata</taxon>
        <taxon>Craniata</taxon>
        <taxon>Vertebrata</taxon>
        <taxon>Euteleostomi</taxon>
        <taxon>Mammalia</taxon>
        <taxon>Eutheria</taxon>
        <taxon>Laurasiatheria</taxon>
        <taxon>Carnivora</taxon>
        <taxon>Feliformia</taxon>
        <taxon>Felidae</taxon>
        <taxon>Felinae</taxon>
        <taxon>Lynx</taxon>
    </lineage>
</organism>
<keyword evidence="3" id="KW-1185">Reference proteome</keyword>
<accession>A0A667GS10</accession>
<sequence length="73" mass="8760">MAKVVKKSWKPQTTSTKRWKKRKTTSQPRSRGISKVLKTYKKMKRSLHMSLRKKYSPKVITTSRRKKRARRAN</sequence>
<reference evidence="2" key="1">
    <citation type="submission" date="2025-08" db="UniProtKB">
        <authorList>
            <consortium name="Ensembl"/>
        </authorList>
    </citation>
    <scope>IDENTIFICATION</scope>
</reference>
<feature type="region of interest" description="Disordered" evidence="1">
    <location>
        <begin position="54"/>
        <end position="73"/>
    </location>
</feature>